<accession>A0A371J3C4</accession>
<dbReference type="GO" id="GO:0004029">
    <property type="term" value="F:aldehyde dehydrogenase (NAD+) activity"/>
    <property type="evidence" value="ECO:0007669"/>
    <property type="project" value="TreeGrafter"/>
</dbReference>
<evidence type="ECO:0000256" key="2">
    <source>
        <dbReference type="ARBA" id="ARBA00023002"/>
    </source>
</evidence>
<keyword evidence="2 4" id="KW-0560">Oxidoreductase</keyword>
<evidence type="ECO:0000256" key="6">
    <source>
        <dbReference type="PROSITE-ProRule" id="PRU10007"/>
    </source>
</evidence>
<dbReference type="InterPro" id="IPR012394">
    <property type="entry name" value="Aldehyde_DH_NAD(P)"/>
</dbReference>
<dbReference type="InterPro" id="IPR015590">
    <property type="entry name" value="Aldehyde_DH_dom"/>
</dbReference>
<evidence type="ECO:0000313" key="10">
    <source>
        <dbReference type="Proteomes" id="UP000215694"/>
    </source>
</evidence>
<keyword evidence="3" id="KW-0520">NAD</keyword>
<dbReference type="OrthoDB" id="9762913at2"/>
<dbReference type="SUPFAM" id="SSF53720">
    <property type="entry name" value="ALDH-like"/>
    <property type="match status" value="1"/>
</dbReference>
<evidence type="ECO:0000313" key="9">
    <source>
        <dbReference type="EMBL" id="RDY27290.1"/>
    </source>
</evidence>
<evidence type="ECO:0000256" key="7">
    <source>
        <dbReference type="RuleBase" id="RU003345"/>
    </source>
</evidence>
<evidence type="ECO:0000256" key="1">
    <source>
        <dbReference type="ARBA" id="ARBA00009986"/>
    </source>
</evidence>
<dbReference type="InterPro" id="IPR016162">
    <property type="entry name" value="Ald_DH_N"/>
</dbReference>
<dbReference type="PIRSF" id="PIRSF036492">
    <property type="entry name" value="ALDH"/>
    <property type="match status" value="1"/>
</dbReference>
<dbReference type="Proteomes" id="UP000215694">
    <property type="component" value="Unassembled WGS sequence"/>
</dbReference>
<dbReference type="FunFam" id="3.40.605.10:FF:000004">
    <property type="entry name" value="Aldehyde dehydrogenase"/>
    <property type="match status" value="1"/>
</dbReference>
<proteinExistence type="inferred from homology"/>
<dbReference type="PROSITE" id="PS00687">
    <property type="entry name" value="ALDEHYDE_DEHYDR_GLU"/>
    <property type="match status" value="1"/>
</dbReference>
<dbReference type="Gene3D" id="3.40.309.10">
    <property type="entry name" value="Aldehyde Dehydrogenase, Chain A, domain 2"/>
    <property type="match status" value="1"/>
</dbReference>
<evidence type="ECO:0000259" key="8">
    <source>
        <dbReference type="Pfam" id="PF00171"/>
    </source>
</evidence>
<dbReference type="InterPro" id="IPR029510">
    <property type="entry name" value="Ald_DH_CS_GLU"/>
</dbReference>
<feature type="active site" evidence="5">
    <location>
        <position position="251"/>
    </location>
</feature>
<dbReference type="AlphaFoldDB" id="A0A371J3C4"/>
<dbReference type="InterPro" id="IPR016161">
    <property type="entry name" value="Ald_DH/histidinol_DH"/>
</dbReference>
<dbReference type="GO" id="GO:0005737">
    <property type="term" value="C:cytoplasm"/>
    <property type="evidence" value="ECO:0007669"/>
    <property type="project" value="TreeGrafter"/>
</dbReference>
<dbReference type="FunFam" id="3.40.309.10:FF:000025">
    <property type="entry name" value="Aldehyde dehydrogenase"/>
    <property type="match status" value="1"/>
</dbReference>
<keyword evidence="10" id="KW-1185">Reference proteome</keyword>
<sequence>MIINELNKKDIEIILNNHNVFFNAQRTLNINFRIESLKKLKNAIKNFEYEITEALYKDLGKSEFESYATEIGFVLSSIEHTIKNIKKWSKPKRVSTPIHLFPTKSEVIKQPYGVVLIMGPYNYPFQLLMEPLIGAIAAGNCVVLKPSEVSPNVSSIVKKLIDKTFDSNYISCLEGSIETNTSLINSKFDYIFFTGSVLVGKIVMEAAAKNLVPVTLELGGKSPVIVDKTANINVAASRIMWGKTMNAGQTCIAPDYVLVDKNIKDKLIIEMKNSLKEFYGVNIQESNDFGRIINDRHFNRLKSVIEKDKDKIIFGGNYDENSKYIEPTLLDIDSFDAASMQEELFGPILPIIDYENIDDAIEYINKNEKPLALYLFAEDKNIEVEVLNRTQSGGVSINDTISHIINPKLPFGGIGNSGMGAYHGKYSFDTFSHERSIIKKSSKINITIAYPPFNQKKLKYVKKFLK</sequence>
<dbReference type="CDD" id="cd07136">
    <property type="entry name" value="ALDH_YwdH-P39616"/>
    <property type="match status" value="1"/>
</dbReference>
<evidence type="ECO:0000256" key="3">
    <source>
        <dbReference type="ARBA" id="ARBA00023027"/>
    </source>
</evidence>
<evidence type="ECO:0000256" key="5">
    <source>
        <dbReference type="PIRSR" id="PIRSR036492-1"/>
    </source>
</evidence>
<dbReference type="PANTHER" id="PTHR43570">
    <property type="entry name" value="ALDEHYDE DEHYDROGENASE"/>
    <property type="match status" value="1"/>
</dbReference>
<dbReference type="EMBL" id="NOJY02000014">
    <property type="protein sequence ID" value="RDY27290.1"/>
    <property type="molecule type" value="Genomic_DNA"/>
</dbReference>
<dbReference type="InterPro" id="IPR016163">
    <property type="entry name" value="Ald_DH_C"/>
</dbReference>
<organism evidence="9 10">
    <name type="scientific">Romboutsia weinsteinii</name>
    <dbReference type="NCBI Taxonomy" id="2020949"/>
    <lineage>
        <taxon>Bacteria</taxon>
        <taxon>Bacillati</taxon>
        <taxon>Bacillota</taxon>
        <taxon>Clostridia</taxon>
        <taxon>Peptostreptococcales</taxon>
        <taxon>Peptostreptococcaceae</taxon>
        <taxon>Romboutsia</taxon>
    </lineage>
</organism>
<dbReference type="RefSeq" id="WP_094368333.1">
    <property type="nucleotide sequence ID" value="NZ_NOJY02000014.1"/>
</dbReference>
<protein>
    <recommendedName>
        <fullName evidence="4">Aldehyde dehydrogenase</fullName>
    </recommendedName>
</protein>
<name>A0A371J3C4_9FIRM</name>
<dbReference type="Pfam" id="PF00171">
    <property type="entry name" value="Aldedh"/>
    <property type="match status" value="1"/>
</dbReference>
<comment type="caution">
    <text evidence="9">The sequence shown here is derived from an EMBL/GenBank/DDBJ whole genome shotgun (WGS) entry which is preliminary data.</text>
</comment>
<dbReference type="PANTHER" id="PTHR43570:SF16">
    <property type="entry name" value="ALDEHYDE DEHYDROGENASE TYPE III, ISOFORM Q"/>
    <property type="match status" value="1"/>
</dbReference>
<dbReference type="Gene3D" id="3.40.605.10">
    <property type="entry name" value="Aldehyde Dehydrogenase, Chain A, domain 1"/>
    <property type="match status" value="1"/>
</dbReference>
<feature type="active site" evidence="5 6">
    <location>
        <position position="217"/>
    </location>
</feature>
<dbReference type="GO" id="GO:0006081">
    <property type="term" value="P:aldehyde metabolic process"/>
    <property type="evidence" value="ECO:0007669"/>
    <property type="project" value="InterPro"/>
</dbReference>
<evidence type="ECO:0000256" key="4">
    <source>
        <dbReference type="PIRNR" id="PIRNR036492"/>
    </source>
</evidence>
<reference evidence="9 10" key="1">
    <citation type="journal article" date="2017" name="Genome Announc.">
        <title>Draft Genome Sequence of Romboutsia weinsteinii sp. nov. Strain CCRI-19649(T) Isolated from Surface Water.</title>
        <authorList>
            <person name="Maheux A.F."/>
            <person name="Boudreau D.K."/>
            <person name="Berube E."/>
            <person name="Boissinot M."/>
            <person name="Cantin P."/>
            <person name="Raymond F."/>
            <person name="Corbeil J."/>
            <person name="Omar R.F."/>
            <person name="Bergeron M.G."/>
        </authorList>
    </citation>
    <scope>NUCLEOTIDE SEQUENCE [LARGE SCALE GENOMIC DNA]</scope>
    <source>
        <strain evidence="9 10">CCRI-19649</strain>
    </source>
</reference>
<gene>
    <name evidence="9" type="ORF">CHL78_009900</name>
</gene>
<comment type="similarity">
    <text evidence="1 4 7">Belongs to the aldehyde dehydrogenase family.</text>
</comment>
<feature type="domain" description="Aldehyde dehydrogenase" evidence="8">
    <location>
        <begin position="5"/>
        <end position="436"/>
    </location>
</feature>